<dbReference type="Proteomes" id="UP000053989">
    <property type="component" value="Unassembled WGS sequence"/>
</dbReference>
<dbReference type="AlphaFoldDB" id="A0A0C3ERS4"/>
<name>A0A0C3ERS4_9AGAM</name>
<accession>A0A0C3ERS4</accession>
<protein>
    <submittedName>
        <fullName evidence="1">Uncharacterized protein</fullName>
    </submittedName>
</protein>
<evidence type="ECO:0000313" key="1">
    <source>
        <dbReference type="EMBL" id="KIM70521.1"/>
    </source>
</evidence>
<dbReference type="EMBL" id="KN822004">
    <property type="protein sequence ID" value="KIM70521.1"/>
    <property type="molecule type" value="Genomic_DNA"/>
</dbReference>
<reference evidence="1 2" key="1">
    <citation type="submission" date="2014-04" db="EMBL/GenBank/DDBJ databases">
        <authorList>
            <consortium name="DOE Joint Genome Institute"/>
            <person name="Kuo A."/>
            <person name="Kohler A."/>
            <person name="Nagy L.G."/>
            <person name="Floudas D."/>
            <person name="Copeland A."/>
            <person name="Barry K.W."/>
            <person name="Cichocki N."/>
            <person name="Veneault-Fourrey C."/>
            <person name="LaButti K."/>
            <person name="Lindquist E.A."/>
            <person name="Lipzen A."/>
            <person name="Lundell T."/>
            <person name="Morin E."/>
            <person name="Murat C."/>
            <person name="Sun H."/>
            <person name="Tunlid A."/>
            <person name="Henrissat B."/>
            <person name="Grigoriev I.V."/>
            <person name="Hibbett D.S."/>
            <person name="Martin F."/>
            <person name="Nordberg H.P."/>
            <person name="Cantor M.N."/>
            <person name="Hua S.X."/>
        </authorList>
    </citation>
    <scope>NUCLEOTIDE SEQUENCE [LARGE SCALE GENOMIC DNA]</scope>
    <source>
        <strain evidence="1 2">Foug A</strain>
    </source>
</reference>
<dbReference type="OrthoDB" id="2739948at2759"/>
<sequence length="348" mass="38872">FLRRIESMGQFAPQLVLLDTHCRGDADNGYTFQTKPNISVYHRSLSGKVPEGCDSSLINMHIEFKQYDWDNPFTCPPCDRHDTTFISTKPNETNTLGQIGAYVAVQLASQFCMHCFSVYIIHDAARIIQWERDGAIIMEPIYYNIDSALVRFFSQFSQAPPELCSINTMVSPVPACEAKLAIDKLKSPETTAMFQTTVPRTKGSSAFLILFPCPDMNTTIPFCCGTCACPAYDPTGECIVYFKDSWCVSADDIFPEGEIYAELAANKVLHVAHCLASGDVEHLPEQKPHAQEYSKHPWACQKGLEITSHIHYHLILDLVGEALTNFRSSRELVQAIHDALIGELHPSS</sequence>
<dbReference type="HOGENOM" id="CLU_006410_2_0_1"/>
<keyword evidence="2" id="KW-1185">Reference proteome</keyword>
<gene>
    <name evidence="1" type="ORF">SCLCIDRAFT_101164</name>
</gene>
<feature type="non-terminal residue" evidence="1">
    <location>
        <position position="1"/>
    </location>
</feature>
<dbReference type="InParanoid" id="A0A0C3ERS4"/>
<organism evidence="1 2">
    <name type="scientific">Scleroderma citrinum Foug A</name>
    <dbReference type="NCBI Taxonomy" id="1036808"/>
    <lineage>
        <taxon>Eukaryota</taxon>
        <taxon>Fungi</taxon>
        <taxon>Dikarya</taxon>
        <taxon>Basidiomycota</taxon>
        <taxon>Agaricomycotina</taxon>
        <taxon>Agaricomycetes</taxon>
        <taxon>Agaricomycetidae</taxon>
        <taxon>Boletales</taxon>
        <taxon>Sclerodermatineae</taxon>
        <taxon>Sclerodermataceae</taxon>
        <taxon>Scleroderma</taxon>
    </lineage>
</organism>
<proteinExistence type="predicted"/>
<evidence type="ECO:0000313" key="2">
    <source>
        <dbReference type="Proteomes" id="UP000053989"/>
    </source>
</evidence>
<reference evidence="2" key="2">
    <citation type="submission" date="2015-01" db="EMBL/GenBank/DDBJ databases">
        <title>Evolutionary Origins and Diversification of the Mycorrhizal Mutualists.</title>
        <authorList>
            <consortium name="DOE Joint Genome Institute"/>
            <consortium name="Mycorrhizal Genomics Consortium"/>
            <person name="Kohler A."/>
            <person name="Kuo A."/>
            <person name="Nagy L.G."/>
            <person name="Floudas D."/>
            <person name="Copeland A."/>
            <person name="Barry K.W."/>
            <person name="Cichocki N."/>
            <person name="Veneault-Fourrey C."/>
            <person name="LaButti K."/>
            <person name="Lindquist E.A."/>
            <person name="Lipzen A."/>
            <person name="Lundell T."/>
            <person name="Morin E."/>
            <person name="Murat C."/>
            <person name="Riley R."/>
            <person name="Ohm R."/>
            <person name="Sun H."/>
            <person name="Tunlid A."/>
            <person name="Henrissat B."/>
            <person name="Grigoriev I.V."/>
            <person name="Hibbett D.S."/>
            <person name="Martin F."/>
        </authorList>
    </citation>
    <scope>NUCLEOTIDE SEQUENCE [LARGE SCALE GENOMIC DNA]</scope>
    <source>
        <strain evidence="2">Foug A</strain>
    </source>
</reference>